<evidence type="ECO:0000256" key="1">
    <source>
        <dbReference type="SAM" id="Phobius"/>
    </source>
</evidence>
<dbReference type="AlphaFoldDB" id="A0A0E9VI91"/>
<keyword evidence="1" id="KW-0472">Membrane</keyword>
<name>A0A0E9VI91_ANGAN</name>
<sequence>MYICMCVFIYMIAVILHHITLLIHFKCDQRLQTLCNCTNFI</sequence>
<feature type="transmembrane region" description="Helical" evidence="1">
    <location>
        <begin position="7"/>
        <end position="25"/>
    </location>
</feature>
<proteinExistence type="predicted"/>
<accession>A0A0E9VI91</accession>
<organism evidence="2">
    <name type="scientific">Anguilla anguilla</name>
    <name type="common">European freshwater eel</name>
    <name type="synonym">Muraena anguilla</name>
    <dbReference type="NCBI Taxonomy" id="7936"/>
    <lineage>
        <taxon>Eukaryota</taxon>
        <taxon>Metazoa</taxon>
        <taxon>Chordata</taxon>
        <taxon>Craniata</taxon>
        <taxon>Vertebrata</taxon>
        <taxon>Euteleostomi</taxon>
        <taxon>Actinopterygii</taxon>
        <taxon>Neopterygii</taxon>
        <taxon>Teleostei</taxon>
        <taxon>Anguilliformes</taxon>
        <taxon>Anguillidae</taxon>
        <taxon>Anguilla</taxon>
    </lineage>
</organism>
<reference evidence="2" key="1">
    <citation type="submission" date="2014-11" db="EMBL/GenBank/DDBJ databases">
        <authorList>
            <person name="Amaro Gonzalez C."/>
        </authorList>
    </citation>
    <scope>NUCLEOTIDE SEQUENCE</scope>
</reference>
<reference evidence="2" key="2">
    <citation type="journal article" date="2015" name="Fish Shellfish Immunol.">
        <title>Early steps in the European eel (Anguilla anguilla)-Vibrio vulnificus interaction in the gills: Role of the RtxA13 toxin.</title>
        <authorList>
            <person name="Callol A."/>
            <person name="Pajuelo D."/>
            <person name="Ebbesson L."/>
            <person name="Teles M."/>
            <person name="MacKenzie S."/>
            <person name="Amaro C."/>
        </authorList>
    </citation>
    <scope>NUCLEOTIDE SEQUENCE</scope>
</reference>
<evidence type="ECO:0000313" key="2">
    <source>
        <dbReference type="EMBL" id="JAH77772.1"/>
    </source>
</evidence>
<dbReference type="EMBL" id="GBXM01030805">
    <property type="protein sequence ID" value="JAH77772.1"/>
    <property type="molecule type" value="Transcribed_RNA"/>
</dbReference>
<keyword evidence="1" id="KW-0812">Transmembrane</keyword>
<protein>
    <submittedName>
        <fullName evidence="2">Uncharacterized protein</fullName>
    </submittedName>
</protein>
<keyword evidence="1" id="KW-1133">Transmembrane helix</keyword>